<accession>A0A413RL94</accession>
<evidence type="ECO:0000313" key="2">
    <source>
        <dbReference type="EMBL" id="RHA40538.1"/>
    </source>
</evidence>
<dbReference type="AlphaFoldDB" id="A0A413RL94"/>
<organism evidence="2 3">
    <name type="scientific">Cellulomonas rhizosphaerae</name>
    <dbReference type="NCBI Taxonomy" id="2293719"/>
    <lineage>
        <taxon>Bacteria</taxon>
        <taxon>Bacillati</taxon>
        <taxon>Actinomycetota</taxon>
        <taxon>Actinomycetes</taxon>
        <taxon>Micrococcales</taxon>
        <taxon>Cellulomonadaceae</taxon>
        <taxon>Cellulomonas</taxon>
    </lineage>
</organism>
<comment type="caution">
    <text evidence="2">The sequence shown here is derived from an EMBL/GenBank/DDBJ whole genome shotgun (WGS) entry which is preliminary data.</text>
</comment>
<reference evidence="2 3" key="1">
    <citation type="submission" date="2018-08" db="EMBL/GenBank/DDBJ databases">
        <title>Cellulomonas rhizosphaerae sp. nov., a novel actinomycete isolated from soil.</title>
        <authorList>
            <person name="Tian Y."/>
        </authorList>
    </citation>
    <scope>NUCLEOTIDE SEQUENCE [LARGE SCALE GENOMIC DNA]</scope>
    <source>
        <strain evidence="2 3">NEAU-TCZ24</strain>
    </source>
</reference>
<dbReference type="EMBL" id="QWKP01000194">
    <property type="protein sequence ID" value="RHA40538.1"/>
    <property type="molecule type" value="Genomic_DNA"/>
</dbReference>
<evidence type="ECO:0000313" key="3">
    <source>
        <dbReference type="Proteomes" id="UP000283374"/>
    </source>
</evidence>
<keyword evidence="1" id="KW-0472">Membrane</keyword>
<protein>
    <submittedName>
        <fullName evidence="2">Uncharacterized protein</fullName>
    </submittedName>
</protein>
<gene>
    <name evidence="2" type="ORF">D1825_10065</name>
</gene>
<name>A0A413RL94_9CELL</name>
<evidence type="ECO:0000256" key="1">
    <source>
        <dbReference type="SAM" id="Phobius"/>
    </source>
</evidence>
<keyword evidence="3" id="KW-1185">Reference proteome</keyword>
<proteinExistence type="predicted"/>
<keyword evidence="1" id="KW-0812">Transmembrane</keyword>
<dbReference type="Proteomes" id="UP000283374">
    <property type="component" value="Unassembled WGS sequence"/>
</dbReference>
<sequence>MIRRRLATAGDERGSVLVAAVAVAIIGAMLAVLVVANVIAASRASGVDRARSTEVHAAEGLVDDVYLKLETTTPCRYPATGTAQAGSSPSLVTGSATITYYDKTGAKLACASGKVTGAPTTAVVTSTAQGDDGRSRTMQSKIVLTPSVVSGRGSAIFAANSIMTTNAFTVSTTLPNEKADVWVDSGNVDCNSGVKIDGSLIVANGGVRMSGACRVVGDLWSKNAVEISQAQSAGLASVGGSLYATANAAMNSGVTIGKDIMLTGSLTTWGGPSSIQVGGVTRTGLAASQIPVYVPRGLPEVLYRPQDWAGFVTSGDRAAAYQQWVRTNAAANNAESWAASRATTGSTQLQCSVAGASYDLKGPLVGPTVPTLFDTRYCNQTTFQNGVNLQLQADLVIFAKDFYSTGNFSVTSKDGKEHRLWIIVPDPNPNGIAECTGGIGNIKGDSGSLAVSPITIFLYTPCTIDTNNSTNLAGQLYGGTVNLRNALTVNYVPIGIPGVDLPSTAQTTAGYRVDVVYKREIGTP</sequence>
<feature type="transmembrane region" description="Helical" evidence="1">
    <location>
        <begin position="16"/>
        <end position="40"/>
    </location>
</feature>
<keyword evidence="1" id="KW-1133">Transmembrane helix</keyword>